<gene>
    <name evidence="1" type="ORF">PS683_04317</name>
</gene>
<dbReference type="EMBL" id="LR700648">
    <property type="protein sequence ID" value="VVM15991.1"/>
    <property type="molecule type" value="Genomic_DNA"/>
</dbReference>
<name>A0A5E6MX93_PSEFL</name>
<protein>
    <submittedName>
        <fullName evidence="1">Uncharacterized protein</fullName>
    </submittedName>
</protein>
<sequence length="288" mass="31551">MSIPALSSHDIKLLSQILHSTSKSLGCVSKLASQREVLSQLLGFHDWNGACAMLPAHLHETTHVAIALLEIPSLAPKPFLSVGTDALWRLPEKIRDYLINQSFNPTSLTASHYSRPDPAGDVKPLHWAYMCAPSLGRLLEQRVAFAPHEPDYGNGNHTPTVMTFANAHGQDAFTVTVWSITLHPASRQATNFTGAVSMPLYNTFIESITGRTPELRQAFCLVNSRQDGFAYAIAKCDERGHELGVVEHIRHMNVAEAWAMVEPHNKALGLSLLDVADITSACIDADIE</sequence>
<reference evidence="1" key="1">
    <citation type="submission" date="2019-09" db="EMBL/GenBank/DDBJ databases">
        <authorList>
            <person name="Chandra G."/>
            <person name="Truman W A."/>
        </authorList>
    </citation>
    <scope>NUCLEOTIDE SEQUENCE</scope>
    <source>
        <strain evidence="1">PS683</strain>
    </source>
</reference>
<evidence type="ECO:0000313" key="1">
    <source>
        <dbReference type="EMBL" id="VVM15991.1"/>
    </source>
</evidence>
<dbReference type="AlphaFoldDB" id="A0A5E6MX93"/>
<organism evidence="1">
    <name type="scientific">Pseudomonas fluorescens</name>
    <dbReference type="NCBI Taxonomy" id="294"/>
    <lineage>
        <taxon>Bacteria</taxon>
        <taxon>Pseudomonadati</taxon>
        <taxon>Pseudomonadota</taxon>
        <taxon>Gammaproteobacteria</taxon>
        <taxon>Pseudomonadales</taxon>
        <taxon>Pseudomonadaceae</taxon>
        <taxon>Pseudomonas</taxon>
    </lineage>
</organism>
<proteinExistence type="predicted"/>
<accession>A0A5E6MX93</accession>